<comment type="similarity">
    <text evidence="2">Belongs to the PpiC/parvulin rotamase family.</text>
</comment>
<evidence type="ECO:0000256" key="1">
    <source>
        <dbReference type="ARBA" id="ARBA00000971"/>
    </source>
</evidence>
<evidence type="ECO:0000256" key="7">
    <source>
        <dbReference type="ARBA" id="ARBA00031484"/>
    </source>
</evidence>
<dbReference type="OrthoDB" id="196786at2"/>
<keyword evidence="9" id="KW-0413">Isomerase</keyword>
<evidence type="ECO:0000256" key="4">
    <source>
        <dbReference type="ARBA" id="ARBA00018370"/>
    </source>
</evidence>
<dbReference type="Pfam" id="PF13145">
    <property type="entry name" value="Rotamase_2"/>
    <property type="match status" value="1"/>
</dbReference>
<evidence type="ECO:0000256" key="5">
    <source>
        <dbReference type="ARBA" id="ARBA00023110"/>
    </source>
</evidence>
<dbReference type="InterPro" id="IPR000297">
    <property type="entry name" value="PPIase_PpiC"/>
</dbReference>
<reference evidence="9 10" key="1">
    <citation type="submission" date="2019-12" db="EMBL/GenBank/DDBJ databases">
        <title>Genomic-based taxomic classification of the family Erythrobacteraceae.</title>
        <authorList>
            <person name="Xu L."/>
        </authorList>
    </citation>
    <scope>NUCLEOTIDE SEQUENCE [LARGE SCALE GENOMIC DNA]</scope>
    <source>
        <strain evidence="9 10">KCTC 52763</strain>
    </source>
</reference>
<protein>
    <recommendedName>
        <fullName evidence="4">Parvulin-like PPIase</fullName>
        <ecNumber evidence="3">5.2.1.8</ecNumber>
    </recommendedName>
    <alternativeName>
        <fullName evidence="6">Peptidyl-prolyl cis-trans isomerase plp</fullName>
    </alternativeName>
    <alternativeName>
        <fullName evidence="7">Rotamase plp</fullName>
    </alternativeName>
</protein>
<gene>
    <name evidence="9" type="ORF">GRI41_12745</name>
</gene>
<evidence type="ECO:0000256" key="2">
    <source>
        <dbReference type="ARBA" id="ARBA00007656"/>
    </source>
</evidence>
<dbReference type="EMBL" id="WTYX01000002">
    <property type="protein sequence ID" value="MXO91697.1"/>
    <property type="molecule type" value="Genomic_DNA"/>
</dbReference>
<accession>A0A844ZY69</accession>
<dbReference type="Proteomes" id="UP000442714">
    <property type="component" value="Unassembled WGS sequence"/>
</dbReference>
<dbReference type="PANTHER" id="PTHR47245">
    <property type="entry name" value="PEPTIDYLPROLYL ISOMERASE"/>
    <property type="match status" value="1"/>
</dbReference>
<dbReference type="Gene3D" id="3.10.50.40">
    <property type="match status" value="1"/>
</dbReference>
<dbReference type="EC" id="5.2.1.8" evidence="3"/>
<keyword evidence="5" id="KW-0697">Rotamase</keyword>
<evidence type="ECO:0000313" key="9">
    <source>
        <dbReference type="EMBL" id="MXO91697.1"/>
    </source>
</evidence>
<dbReference type="InterPro" id="IPR046357">
    <property type="entry name" value="PPIase_dom_sf"/>
</dbReference>
<dbReference type="PANTHER" id="PTHR47245:SF2">
    <property type="entry name" value="PEPTIDYL-PROLYL CIS-TRANS ISOMERASE HP_0175-RELATED"/>
    <property type="match status" value="1"/>
</dbReference>
<evidence type="ECO:0000313" key="10">
    <source>
        <dbReference type="Proteomes" id="UP000442714"/>
    </source>
</evidence>
<comment type="caution">
    <text evidence="9">The sequence shown here is derived from an EMBL/GenBank/DDBJ whole genome shotgun (WGS) entry which is preliminary data.</text>
</comment>
<dbReference type="AlphaFoldDB" id="A0A844ZY69"/>
<dbReference type="RefSeq" id="WP_160605405.1">
    <property type="nucleotide sequence ID" value="NZ_WTYX01000002.1"/>
</dbReference>
<evidence type="ECO:0000256" key="6">
    <source>
        <dbReference type="ARBA" id="ARBA00030642"/>
    </source>
</evidence>
<keyword evidence="10" id="KW-1185">Reference proteome</keyword>
<name>A0A844ZY69_9SPHN</name>
<proteinExistence type="inferred from homology"/>
<evidence type="ECO:0000256" key="3">
    <source>
        <dbReference type="ARBA" id="ARBA00013194"/>
    </source>
</evidence>
<sequence>MTIPQWARTGLREPLVQFLIAGAALFVFFAWKGEPVDPASRTIEISLEDRARLSLQWERTMQRPPTDAELDRLTETWLREEILYREALRLGLDRDDAVVRKRLANKMNFLASSMVETAQPSDETLSTWLADNPQRFADDTTYSFDQLYFAEKDDAEAALAKISSADNWKGLGEAISLPPASDNLPSRQVEGHFGSAFLDNLRSIETPGAWSGPVVSGFGWHLIRLRARNVGKVPPLEDIRQRVENDWRTQTLETRQDEAYQLLRDAYEVSVER</sequence>
<feature type="domain" description="PpiC" evidence="8">
    <location>
        <begin position="120"/>
        <end position="241"/>
    </location>
</feature>
<dbReference type="GO" id="GO:0003755">
    <property type="term" value="F:peptidyl-prolyl cis-trans isomerase activity"/>
    <property type="evidence" value="ECO:0007669"/>
    <property type="project" value="UniProtKB-KW"/>
</dbReference>
<organism evidence="9 10">
    <name type="scientific">Pontixanthobacter aquaemixtae</name>
    <dbReference type="NCBI Taxonomy" id="1958940"/>
    <lineage>
        <taxon>Bacteria</taxon>
        <taxon>Pseudomonadati</taxon>
        <taxon>Pseudomonadota</taxon>
        <taxon>Alphaproteobacteria</taxon>
        <taxon>Sphingomonadales</taxon>
        <taxon>Erythrobacteraceae</taxon>
        <taxon>Pontixanthobacter</taxon>
    </lineage>
</organism>
<evidence type="ECO:0000259" key="8">
    <source>
        <dbReference type="Pfam" id="PF13145"/>
    </source>
</evidence>
<dbReference type="InterPro" id="IPR050245">
    <property type="entry name" value="PrsA_foldase"/>
</dbReference>
<comment type="catalytic activity">
    <reaction evidence="1">
        <text>[protein]-peptidylproline (omega=180) = [protein]-peptidylproline (omega=0)</text>
        <dbReference type="Rhea" id="RHEA:16237"/>
        <dbReference type="Rhea" id="RHEA-COMP:10747"/>
        <dbReference type="Rhea" id="RHEA-COMP:10748"/>
        <dbReference type="ChEBI" id="CHEBI:83833"/>
        <dbReference type="ChEBI" id="CHEBI:83834"/>
        <dbReference type="EC" id="5.2.1.8"/>
    </reaction>
</comment>